<dbReference type="Proteomes" id="UP000821845">
    <property type="component" value="Chromosome 4"/>
</dbReference>
<evidence type="ECO:0000313" key="1">
    <source>
        <dbReference type="EMBL" id="KAH6932944.1"/>
    </source>
</evidence>
<protein>
    <submittedName>
        <fullName evidence="1">Uncharacterized protein</fullName>
    </submittedName>
</protein>
<proteinExistence type="predicted"/>
<reference evidence="1" key="1">
    <citation type="submission" date="2020-05" db="EMBL/GenBank/DDBJ databases">
        <title>Large-scale comparative analyses of tick genomes elucidate their genetic diversity and vector capacities.</title>
        <authorList>
            <person name="Jia N."/>
            <person name="Wang J."/>
            <person name="Shi W."/>
            <person name="Du L."/>
            <person name="Sun Y."/>
            <person name="Zhan W."/>
            <person name="Jiang J."/>
            <person name="Wang Q."/>
            <person name="Zhang B."/>
            <person name="Ji P."/>
            <person name="Sakyi L.B."/>
            <person name="Cui X."/>
            <person name="Yuan T."/>
            <person name="Jiang B."/>
            <person name="Yang W."/>
            <person name="Lam T.T.-Y."/>
            <person name="Chang Q."/>
            <person name="Ding S."/>
            <person name="Wang X."/>
            <person name="Zhu J."/>
            <person name="Ruan X."/>
            <person name="Zhao L."/>
            <person name="Wei J."/>
            <person name="Que T."/>
            <person name="Du C."/>
            <person name="Cheng J."/>
            <person name="Dai P."/>
            <person name="Han X."/>
            <person name="Huang E."/>
            <person name="Gao Y."/>
            <person name="Liu J."/>
            <person name="Shao H."/>
            <person name="Ye R."/>
            <person name="Li L."/>
            <person name="Wei W."/>
            <person name="Wang X."/>
            <person name="Wang C."/>
            <person name="Yang T."/>
            <person name="Huo Q."/>
            <person name="Li W."/>
            <person name="Guo W."/>
            <person name="Chen H."/>
            <person name="Zhou L."/>
            <person name="Ni X."/>
            <person name="Tian J."/>
            <person name="Zhou Y."/>
            <person name="Sheng Y."/>
            <person name="Liu T."/>
            <person name="Pan Y."/>
            <person name="Xia L."/>
            <person name="Li J."/>
            <person name="Zhao F."/>
            <person name="Cao W."/>
        </authorList>
    </citation>
    <scope>NUCLEOTIDE SEQUENCE</scope>
    <source>
        <strain evidence="1">Hyas-2018</strain>
    </source>
</reference>
<name>A0ACB7SGN4_HYAAI</name>
<evidence type="ECO:0000313" key="2">
    <source>
        <dbReference type="Proteomes" id="UP000821845"/>
    </source>
</evidence>
<sequence length="176" mass="19182">MHPIRFVSAAGELRARGASCTPNASGSRSSSKATSLSRSHTRELKASSEHPAVKCTRQGRGAIVELALQHTLCLARFIEEALEGGFVRYYRGFRAAEFARKAHPARVFAAWPESSAARHSRAKDGDERRRPSRVSGAIASHVVARCVVVDESSSLPPPLRPRLVVCLYTLHRGVGR</sequence>
<comment type="caution">
    <text evidence="1">The sequence shown here is derived from an EMBL/GenBank/DDBJ whole genome shotgun (WGS) entry which is preliminary data.</text>
</comment>
<accession>A0ACB7SGN4</accession>
<dbReference type="EMBL" id="CM023484">
    <property type="protein sequence ID" value="KAH6932944.1"/>
    <property type="molecule type" value="Genomic_DNA"/>
</dbReference>
<organism evidence="1 2">
    <name type="scientific">Hyalomma asiaticum</name>
    <name type="common">Tick</name>
    <dbReference type="NCBI Taxonomy" id="266040"/>
    <lineage>
        <taxon>Eukaryota</taxon>
        <taxon>Metazoa</taxon>
        <taxon>Ecdysozoa</taxon>
        <taxon>Arthropoda</taxon>
        <taxon>Chelicerata</taxon>
        <taxon>Arachnida</taxon>
        <taxon>Acari</taxon>
        <taxon>Parasitiformes</taxon>
        <taxon>Ixodida</taxon>
        <taxon>Ixodoidea</taxon>
        <taxon>Ixodidae</taxon>
        <taxon>Hyalomminae</taxon>
        <taxon>Hyalomma</taxon>
    </lineage>
</organism>
<keyword evidence="2" id="KW-1185">Reference proteome</keyword>
<gene>
    <name evidence="1" type="ORF">HPB50_010710</name>
</gene>